<organism evidence="1 2">
    <name type="scientific">Trifolium pratense</name>
    <name type="common">Red clover</name>
    <dbReference type="NCBI Taxonomy" id="57577"/>
    <lineage>
        <taxon>Eukaryota</taxon>
        <taxon>Viridiplantae</taxon>
        <taxon>Streptophyta</taxon>
        <taxon>Embryophyta</taxon>
        <taxon>Tracheophyta</taxon>
        <taxon>Spermatophyta</taxon>
        <taxon>Magnoliopsida</taxon>
        <taxon>eudicotyledons</taxon>
        <taxon>Gunneridae</taxon>
        <taxon>Pentapetalae</taxon>
        <taxon>rosids</taxon>
        <taxon>fabids</taxon>
        <taxon>Fabales</taxon>
        <taxon>Fabaceae</taxon>
        <taxon>Papilionoideae</taxon>
        <taxon>50 kb inversion clade</taxon>
        <taxon>NPAAA clade</taxon>
        <taxon>Hologalegina</taxon>
        <taxon>IRL clade</taxon>
        <taxon>Trifolieae</taxon>
        <taxon>Trifolium</taxon>
    </lineage>
</organism>
<dbReference type="STRING" id="57577.A0A2K3JLN7"/>
<sequence length="51" mass="5534">GETKRKFESVHEGGTMNTPGSGKVLQYWHCCGSEDPFDPGCTASPHSSYDD</sequence>
<accession>A0A2K3JLN7</accession>
<reference evidence="1 2" key="2">
    <citation type="journal article" date="2017" name="Front. Plant Sci.">
        <title>Gene Classification and Mining of Molecular Markers Useful in Red Clover (Trifolium pratense) Breeding.</title>
        <authorList>
            <person name="Istvanek J."/>
            <person name="Dluhosova J."/>
            <person name="Dluhos P."/>
            <person name="Patkova L."/>
            <person name="Nedelnik J."/>
            <person name="Repkova J."/>
        </authorList>
    </citation>
    <scope>NUCLEOTIDE SEQUENCE [LARGE SCALE GENOMIC DNA]</scope>
    <source>
        <strain evidence="2">cv. Tatra</strain>
        <tissue evidence="1">Young leaves</tissue>
    </source>
</reference>
<name>A0A2K3JLN7_TRIPR</name>
<gene>
    <name evidence="1" type="ORF">L195_g048560</name>
</gene>
<dbReference type="PANTHER" id="PTHR35106:SF5">
    <property type="entry name" value="CARBOXYPEPTIDASE"/>
    <property type="match status" value="1"/>
</dbReference>
<dbReference type="Proteomes" id="UP000236291">
    <property type="component" value="Unassembled WGS sequence"/>
</dbReference>
<evidence type="ECO:0000313" key="2">
    <source>
        <dbReference type="Proteomes" id="UP000236291"/>
    </source>
</evidence>
<reference evidence="1 2" key="1">
    <citation type="journal article" date="2014" name="Am. J. Bot.">
        <title>Genome assembly and annotation for red clover (Trifolium pratense; Fabaceae).</title>
        <authorList>
            <person name="Istvanek J."/>
            <person name="Jaros M."/>
            <person name="Krenek A."/>
            <person name="Repkova J."/>
        </authorList>
    </citation>
    <scope>NUCLEOTIDE SEQUENCE [LARGE SCALE GENOMIC DNA]</scope>
    <source>
        <strain evidence="2">cv. Tatra</strain>
        <tissue evidence="1">Young leaves</tissue>
    </source>
</reference>
<comment type="caution">
    <text evidence="1">The sequence shown here is derived from an EMBL/GenBank/DDBJ whole genome shotgun (WGS) entry which is preliminary data.</text>
</comment>
<evidence type="ECO:0000313" key="1">
    <source>
        <dbReference type="EMBL" id="PNX54937.1"/>
    </source>
</evidence>
<dbReference type="AlphaFoldDB" id="A0A2K3JLN7"/>
<dbReference type="PANTHER" id="PTHR35106">
    <property type="entry name" value="BNAA07G25190D PROTEIN"/>
    <property type="match status" value="1"/>
</dbReference>
<protein>
    <submittedName>
        <fullName evidence="1">Uncharacterized protein</fullName>
    </submittedName>
</protein>
<proteinExistence type="predicted"/>
<dbReference type="EMBL" id="ASHM01069665">
    <property type="protein sequence ID" value="PNX54937.1"/>
    <property type="molecule type" value="Genomic_DNA"/>
</dbReference>
<feature type="non-terminal residue" evidence="1">
    <location>
        <position position="1"/>
    </location>
</feature>